<protein>
    <recommendedName>
        <fullName evidence="5">Ribosome maturation factor RimM</fullName>
    </recommendedName>
</protein>
<dbReference type="SUPFAM" id="SSF50447">
    <property type="entry name" value="Translation proteins"/>
    <property type="match status" value="1"/>
</dbReference>
<dbReference type="InterPro" id="IPR011961">
    <property type="entry name" value="RimM"/>
</dbReference>
<evidence type="ECO:0000256" key="3">
    <source>
        <dbReference type="ARBA" id="ARBA00022552"/>
    </source>
</evidence>
<dbReference type="PANTHER" id="PTHR33692:SF1">
    <property type="entry name" value="RIBOSOME MATURATION FACTOR RIMM"/>
    <property type="match status" value="1"/>
</dbReference>
<evidence type="ECO:0000256" key="6">
    <source>
        <dbReference type="SAM" id="MobiDB-lite"/>
    </source>
</evidence>
<evidence type="ECO:0000313" key="10">
    <source>
        <dbReference type="Proteomes" id="UP000718564"/>
    </source>
</evidence>
<comment type="subcellular location">
    <subcellularLocation>
        <location evidence="5">Cytoplasm</location>
    </subcellularLocation>
</comment>
<dbReference type="Pfam" id="PF24986">
    <property type="entry name" value="PRC_RimM"/>
    <property type="match status" value="1"/>
</dbReference>
<dbReference type="Gene3D" id="2.40.30.60">
    <property type="entry name" value="RimM"/>
    <property type="match status" value="1"/>
</dbReference>
<dbReference type="RefSeq" id="WP_169156198.1">
    <property type="nucleotide sequence ID" value="NZ_CAWPJE010000117.1"/>
</dbReference>
<feature type="compositionally biased region" description="Basic and acidic residues" evidence="6">
    <location>
        <begin position="1"/>
        <end position="13"/>
    </location>
</feature>
<keyword evidence="10" id="KW-1185">Reference proteome</keyword>
<keyword evidence="4 5" id="KW-0143">Chaperone</keyword>
<comment type="similarity">
    <text evidence="5">Belongs to the RimM family.</text>
</comment>
<name>A0ABX1P9F7_9CYAN</name>
<dbReference type="InterPro" id="IPR002676">
    <property type="entry name" value="RimM_N"/>
</dbReference>
<evidence type="ECO:0000256" key="1">
    <source>
        <dbReference type="ARBA" id="ARBA00022490"/>
    </source>
</evidence>
<accession>A0ABX1P9F7</accession>
<dbReference type="InterPro" id="IPR036976">
    <property type="entry name" value="RimM_N_sf"/>
</dbReference>
<keyword evidence="2 5" id="KW-0690">Ribosome biogenesis</keyword>
<comment type="function">
    <text evidence="5">An accessory protein needed during the final step in the assembly of 30S ribosomal subunit, possibly for assembly of the head region. Essential for efficient processing of 16S rRNA. May be needed both before and after RbfA during the maturation of 16S rRNA. It has affinity for free ribosomal 30S subunits but not for 70S ribosomes.</text>
</comment>
<reference evidence="9 10" key="1">
    <citation type="submission" date="2018-06" db="EMBL/GenBank/DDBJ databases">
        <title>Comparative genomics of Brasilonema spp. strains.</title>
        <authorList>
            <person name="Alvarenga D.O."/>
            <person name="Fiore M.F."/>
            <person name="Varani A.M."/>
        </authorList>
    </citation>
    <scope>NUCLEOTIDE SEQUENCE [LARGE SCALE GENOMIC DNA]</scope>
    <source>
        <strain evidence="9 10">SPC951</strain>
    </source>
</reference>
<keyword evidence="1 5" id="KW-0963">Cytoplasm</keyword>
<feature type="domain" description="RimM N-terminal" evidence="7">
    <location>
        <begin position="41"/>
        <end position="126"/>
    </location>
</feature>
<evidence type="ECO:0000256" key="5">
    <source>
        <dbReference type="HAMAP-Rule" id="MF_00014"/>
    </source>
</evidence>
<sequence length="222" mass="24831">MTNRQDAKDAERKMRNKGSRGGGKEIISSSPTPVPEGWLEIGTIVAPQGLDGQMRVYPDTDFPERFEVPGTRWLLRPHGTEPQAVELLSGRYVQGKNLYIIELEGVEDRDQVEELRGCKLMVPESDRPQLGEDEYHVPDLIGLQVFMQESGELLGSVVDILPAGHDLLEVELQSSKDEEQKTKDKRKKTVLIPFVKAIVPVVDLEARRIEITPPAGLLEINT</sequence>
<dbReference type="Proteomes" id="UP000718564">
    <property type="component" value="Unassembled WGS sequence"/>
</dbReference>
<dbReference type="SUPFAM" id="SSF50346">
    <property type="entry name" value="PRC-barrel domain"/>
    <property type="match status" value="1"/>
</dbReference>
<comment type="subunit">
    <text evidence="5">Binds ribosomal protein uS19.</text>
</comment>
<dbReference type="EMBL" id="QMEB01000125">
    <property type="protein sequence ID" value="NMG20944.1"/>
    <property type="molecule type" value="Genomic_DNA"/>
</dbReference>
<dbReference type="NCBIfam" id="TIGR02273">
    <property type="entry name" value="16S_RimM"/>
    <property type="match status" value="1"/>
</dbReference>
<dbReference type="InterPro" id="IPR011033">
    <property type="entry name" value="PRC_barrel-like_sf"/>
</dbReference>
<dbReference type="Gene3D" id="2.30.30.240">
    <property type="entry name" value="PRC-barrel domain"/>
    <property type="match status" value="1"/>
</dbReference>
<comment type="domain">
    <text evidence="5">The PRC barrel domain binds ribosomal protein uS19.</text>
</comment>
<dbReference type="PANTHER" id="PTHR33692">
    <property type="entry name" value="RIBOSOME MATURATION FACTOR RIMM"/>
    <property type="match status" value="1"/>
</dbReference>
<evidence type="ECO:0000259" key="8">
    <source>
        <dbReference type="Pfam" id="PF24986"/>
    </source>
</evidence>
<dbReference type="HAMAP" id="MF_00014">
    <property type="entry name" value="Ribosome_mat_RimM"/>
    <property type="match status" value="1"/>
</dbReference>
<evidence type="ECO:0000256" key="2">
    <source>
        <dbReference type="ARBA" id="ARBA00022517"/>
    </source>
</evidence>
<proteinExistence type="inferred from homology"/>
<feature type="region of interest" description="Disordered" evidence="6">
    <location>
        <begin position="1"/>
        <end position="34"/>
    </location>
</feature>
<comment type="caution">
    <text evidence="9">The sequence shown here is derived from an EMBL/GenBank/DDBJ whole genome shotgun (WGS) entry which is preliminary data.</text>
</comment>
<dbReference type="Pfam" id="PF01782">
    <property type="entry name" value="RimM"/>
    <property type="match status" value="1"/>
</dbReference>
<organism evidence="9 10">
    <name type="scientific">Brasilonema bromeliae SPC951</name>
    <dbReference type="NCBI Taxonomy" id="385972"/>
    <lineage>
        <taxon>Bacteria</taxon>
        <taxon>Bacillati</taxon>
        <taxon>Cyanobacteriota</taxon>
        <taxon>Cyanophyceae</taxon>
        <taxon>Nostocales</taxon>
        <taxon>Scytonemataceae</taxon>
        <taxon>Brasilonema</taxon>
        <taxon>Bromeliae group (in: Brasilonema)</taxon>
    </lineage>
</organism>
<dbReference type="InterPro" id="IPR009000">
    <property type="entry name" value="Transl_B-barrel_sf"/>
</dbReference>
<evidence type="ECO:0000313" key="9">
    <source>
        <dbReference type="EMBL" id="NMG20944.1"/>
    </source>
</evidence>
<gene>
    <name evidence="5" type="primary">rimM</name>
    <name evidence="9" type="ORF">DP116_16370</name>
</gene>
<evidence type="ECO:0000256" key="4">
    <source>
        <dbReference type="ARBA" id="ARBA00023186"/>
    </source>
</evidence>
<dbReference type="InterPro" id="IPR056792">
    <property type="entry name" value="PRC_RimM"/>
</dbReference>
<feature type="domain" description="Ribosome maturation factor RimM PRC barrel" evidence="8">
    <location>
        <begin position="139"/>
        <end position="217"/>
    </location>
</feature>
<keyword evidence="3 5" id="KW-0698">rRNA processing</keyword>
<evidence type="ECO:0000259" key="7">
    <source>
        <dbReference type="Pfam" id="PF01782"/>
    </source>
</evidence>